<dbReference type="AlphaFoldDB" id="A0A7J8CAW6"/>
<evidence type="ECO:0000256" key="5">
    <source>
        <dbReference type="ARBA" id="ARBA00022889"/>
    </source>
</evidence>
<dbReference type="Proteomes" id="UP000550707">
    <property type="component" value="Unassembled WGS sequence"/>
</dbReference>
<feature type="transmembrane region" description="Helical" evidence="13">
    <location>
        <begin position="554"/>
        <end position="574"/>
    </location>
</feature>
<keyword evidence="6 13" id="KW-1133">Transmembrane helix</keyword>
<evidence type="ECO:0000256" key="4">
    <source>
        <dbReference type="ARBA" id="ARBA00022734"/>
    </source>
</evidence>
<dbReference type="EMBL" id="JACASF010000021">
    <property type="protein sequence ID" value="KAF6408014.1"/>
    <property type="molecule type" value="Genomic_DNA"/>
</dbReference>
<reference evidence="15 16" key="1">
    <citation type="journal article" date="2020" name="Nature">
        <title>Six reference-quality genomes reveal evolution of bat adaptations.</title>
        <authorList>
            <person name="Jebb D."/>
            <person name="Huang Z."/>
            <person name="Pippel M."/>
            <person name="Hughes G.M."/>
            <person name="Lavrichenko K."/>
            <person name="Devanna P."/>
            <person name="Winkler S."/>
            <person name="Jermiin L.S."/>
            <person name="Skirmuntt E.C."/>
            <person name="Katzourakis A."/>
            <person name="Burkitt-Gray L."/>
            <person name="Ray D.A."/>
            <person name="Sullivan K.A.M."/>
            <person name="Roscito J.G."/>
            <person name="Kirilenko B.M."/>
            <person name="Davalos L.M."/>
            <person name="Corthals A.P."/>
            <person name="Power M.L."/>
            <person name="Jones G."/>
            <person name="Ransome R.D."/>
            <person name="Dechmann D.K.N."/>
            <person name="Locatelli A.G."/>
            <person name="Puechmaille S.J."/>
            <person name="Fedrigo O."/>
            <person name="Jarvis E.D."/>
            <person name="Hiller M."/>
            <person name="Vernes S.C."/>
            <person name="Myers E.W."/>
            <person name="Teeling E.C."/>
        </authorList>
    </citation>
    <scope>NUCLEOTIDE SEQUENCE [LARGE SCALE GENOMIC DNA]</scope>
    <source>
        <strain evidence="15">MMolMol1</strain>
        <tissue evidence="15">Muscle</tissue>
    </source>
</reference>
<accession>A0A7J8CAW6</accession>
<evidence type="ECO:0000256" key="11">
    <source>
        <dbReference type="ARBA" id="ARBA00038361"/>
    </source>
</evidence>
<comment type="subcellular location">
    <subcellularLocation>
        <location evidence="1">Membrane</location>
        <topology evidence="1">Single-pass type I membrane protein</topology>
    </subcellularLocation>
</comment>
<dbReference type="InterPro" id="IPR051036">
    <property type="entry name" value="SIGLEC"/>
</dbReference>
<dbReference type="SMART" id="SM00408">
    <property type="entry name" value="IGc2"/>
    <property type="match status" value="2"/>
</dbReference>
<name>A0A7J8CAW6_MOLMO</name>
<dbReference type="GO" id="GO:0005886">
    <property type="term" value="C:plasma membrane"/>
    <property type="evidence" value="ECO:0007669"/>
    <property type="project" value="TreeGrafter"/>
</dbReference>
<keyword evidence="3" id="KW-0732">Signal</keyword>
<sequence length="707" mass="77130">MLRLLLPLLWAGKSEEPQAEEKEFSLQMEEVVTVQLGQCALVPCSFSYPQEGYPGNTPAYGYWFREKTHVTGFPVATNDQSRKVQEWNRGRFQLLGSPWSLSCSLLITEARATDKGWYFFRVQAGTSKQYSFIKNKLYLNVTALTQKPAIYVPETLDPGRQATAVCVFDFNFFKQCQAPTFSWTGAALSPQESSVTTAHVSVLTFTPRPQDHDTELTCRVGFSRRSVGIEYSVRLNVAYAPKVPVISVSQGRGSALEPHEDSPRLEAQKGQFLRLLCAAESRPPATLSWALEGRTLSRPRLSGSGGLELVLSSVQPGDEGHYSCRAENRLGFQIRTLDLSVRYAPENLTVTASRANRTVLENLRNGASFPVLEGQSLRLLCVAHSNPPASLSWTRGGLTLSPSQPSNPGVLELPRIGMEHEGEFICRAQNPLGSLSVSLYLSVQYPPQLLGPSCSWEDQGLLCRCSSGAQPAPSVRWRLGEGLLEGNHSNASCTVTSRSAGPWANSSLSLSGDLSAELSAGLRISCEARNVHGALSTAAVLLLPEKTDLMLNGFANGLVLGTGVTLLFLCLILVTMKILRTTQVQAETPAQARTQAQARTPAQVGTQAQAETKRPRRAKRSSMLDYINVVPNAGGLAQNRKAKPSHLSKTSPEDANSPGLKLSPSAPESRDNEEELHYTTLSFPGLWPQPAQESKDTNSEYAEVNFH</sequence>
<dbReference type="CDD" id="cd00096">
    <property type="entry name" value="Ig"/>
    <property type="match status" value="1"/>
</dbReference>
<proteinExistence type="inferred from homology"/>
<evidence type="ECO:0000256" key="13">
    <source>
        <dbReference type="SAM" id="Phobius"/>
    </source>
</evidence>
<dbReference type="FunCoup" id="A0A7J8CAW6">
    <property type="interactions" value="192"/>
</dbReference>
<evidence type="ECO:0000256" key="9">
    <source>
        <dbReference type="ARBA" id="ARBA00023180"/>
    </source>
</evidence>
<organism evidence="15 16">
    <name type="scientific">Molossus molossus</name>
    <name type="common">Pallas' mastiff bat</name>
    <name type="synonym">Vespertilio molossus</name>
    <dbReference type="NCBI Taxonomy" id="27622"/>
    <lineage>
        <taxon>Eukaryota</taxon>
        <taxon>Metazoa</taxon>
        <taxon>Chordata</taxon>
        <taxon>Craniata</taxon>
        <taxon>Vertebrata</taxon>
        <taxon>Euteleostomi</taxon>
        <taxon>Mammalia</taxon>
        <taxon>Eutheria</taxon>
        <taxon>Laurasiatheria</taxon>
        <taxon>Chiroptera</taxon>
        <taxon>Yangochiroptera</taxon>
        <taxon>Molossidae</taxon>
        <taxon>Molossus</taxon>
    </lineage>
</organism>
<dbReference type="Pfam" id="PF13927">
    <property type="entry name" value="Ig_3"/>
    <property type="match status" value="2"/>
</dbReference>
<keyword evidence="16" id="KW-1185">Reference proteome</keyword>
<evidence type="ECO:0000313" key="15">
    <source>
        <dbReference type="EMBL" id="KAF6408014.1"/>
    </source>
</evidence>
<evidence type="ECO:0000256" key="10">
    <source>
        <dbReference type="ARBA" id="ARBA00023319"/>
    </source>
</evidence>
<dbReference type="GO" id="GO:0007155">
    <property type="term" value="P:cell adhesion"/>
    <property type="evidence" value="ECO:0007669"/>
    <property type="project" value="UniProtKB-KW"/>
</dbReference>
<dbReference type="SMART" id="SM00409">
    <property type="entry name" value="IG"/>
    <property type="match status" value="3"/>
</dbReference>
<feature type="domain" description="Ig-like" evidence="14">
    <location>
        <begin position="148"/>
        <end position="236"/>
    </location>
</feature>
<evidence type="ECO:0000256" key="12">
    <source>
        <dbReference type="SAM" id="MobiDB-lite"/>
    </source>
</evidence>
<keyword evidence="7 13" id="KW-0472">Membrane</keyword>
<evidence type="ECO:0000256" key="1">
    <source>
        <dbReference type="ARBA" id="ARBA00004479"/>
    </source>
</evidence>
<feature type="region of interest" description="Disordered" evidence="12">
    <location>
        <begin position="590"/>
        <end position="622"/>
    </location>
</feature>
<dbReference type="PROSITE" id="PS50835">
    <property type="entry name" value="IG_LIKE"/>
    <property type="match status" value="3"/>
</dbReference>
<dbReference type="InterPro" id="IPR013783">
    <property type="entry name" value="Ig-like_fold"/>
</dbReference>
<dbReference type="InterPro" id="IPR003599">
    <property type="entry name" value="Ig_sub"/>
</dbReference>
<dbReference type="FunFam" id="2.60.40.10:FF:000829">
    <property type="entry name" value="Sialic acid-binding Ig-like lectin 8"/>
    <property type="match status" value="1"/>
</dbReference>
<feature type="domain" description="Ig-like" evidence="14">
    <location>
        <begin position="241"/>
        <end position="340"/>
    </location>
</feature>
<dbReference type="Pfam" id="PF07686">
    <property type="entry name" value="V-set"/>
    <property type="match status" value="1"/>
</dbReference>
<evidence type="ECO:0000313" key="16">
    <source>
        <dbReference type="Proteomes" id="UP000550707"/>
    </source>
</evidence>
<comment type="caution">
    <text evidence="15">The sequence shown here is derived from an EMBL/GenBank/DDBJ whole genome shotgun (WGS) entry which is preliminary data.</text>
</comment>
<evidence type="ECO:0000256" key="8">
    <source>
        <dbReference type="ARBA" id="ARBA00023157"/>
    </source>
</evidence>
<dbReference type="InterPro" id="IPR036179">
    <property type="entry name" value="Ig-like_dom_sf"/>
</dbReference>
<dbReference type="PANTHER" id="PTHR12035">
    <property type="entry name" value="SIALIC ACID BINDING IMMUNOGLOBULIN-LIKE LECTIN"/>
    <property type="match status" value="1"/>
</dbReference>
<dbReference type="InterPro" id="IPR007110">
    <property type="entry name" value="Ig-like_dom"/>
</dbReference>
<protein>
    <submittedName>
        <fullName evidence="15">Sialic acid binding Ig like lectin 10</fullName>
    </submittedName>
</protein>
<dbReference type="PANTHER" id="PTHR12035:SF115">
    <property type="entry name" value="SIALIC ACID-BINDING IG-LIKE LECTIN 10"/>
    <property type="match status" value="1"/>
</dbReference>
<dbReference type="GO" id="GO:0030246">
    <property type="term" value="F:carbohydrate binding"/>
    <property type="evidence" value="ECO:0007669"/>
    <property type="project" value="UniProtKB-KW"/>
</dbReference>
<feature type="compositionally biased region" description="Low complexity" evidence="12">
    <location>
        <begin position="590"/>
        <end position="603"/>
    </location>
</feature>
<comment type="similarity">
    <text evidence="11">Belongs to the immunoglobulin superfamily. SIGLEC (sialic acid binding Ig-like lectin) family.</text>
</comment>
<feature type="region of interest" description="Disordered" evidence="12">
    <location>
        <begin position="635"/>
        <end position="707"/>
    </location>
</feature>
<evidence type="ECO:0000256" key="7">
    <source>
        <dbReference type="ARBA" id="ARBA00023136"/>
    </source>
</evidence>
<keyword evidence="2 13" id="KW-0812">Transmembrane</keyword>
<evidence type="ECO:0000256" key="2">
    <source>
        <dbReference type="ARBA" id="ARBA00022692"/>
    </source>
</evidence>
<keyword evidence="4 15" id="KW-0430">Lectin</keyword>
<evidence type="ECO:0000256" key="6">
    <source>
        <dbReference type="ARBA" id="ARBA00022989"/>
    </source>
</evidence>
<dbReference type="InterPro" id="IPR003598">
    <property type="entry name" value="Ig_sub2"/>
</dbReference>
<dbReference type="InParanoid" id="A0A7J8CAW6"/>
<gene>
    <name evidence="15" type="ORF">HJG59_016515</name>
</gene>
<keyword evidence="9" id="KW-0325">Glycoprotein</keyword>
<keyword evidence="5" id="KW-0130">Cell adhesion</keyword>
<dbReference type="Gene3D" id="2.60.40.10">
    <property type="entry name" value="Immunoglobulins"/>
    <property type="match status" value="4"/>
</dbReference>
<dbReference type="GO" id="GO:0033691">
    <property type="term" value="F:sialic acid binding"/>
    <property type="evidence" value="ECO:0007669"/>
    <property type="project" value="TreeGrafter"/>
</dbReference>
<dbReference type="SUPFAM" id="SSF48726">
    <property type="entry name" value="Immunoglobulin"/>
    <property type="match status" value="4"/>
</dbReference>
<feature type="domain" description="Ig-like" evidence="14">
    <location>
        <begin position="345"/>
        <end position="442"/>
    </location>
</feature>
<keyword evidence="10" id="KW-0393">Immunoglobulin domain</keyword>
<evidence type="ECO:0000259" key="14">
    <source>
        <dbReference type="PROSITE" id="PS50835"/>
    </source>
</evidence>
<keyword evidence="8" id="KW-1015">Disulfide bond</keyword>
<evidence type="ECO:0000256" key="3">
    <source>
        <dbReference type="ARBA" id="ARBA00022729"/>
    </source>
</evidence>
<dbReference type="InterPro" id="IPR013106">
    <property type="entry name" value="Ig_V-set"/>
</dbReference>